<dbReference type="RefSeq" id="WP_390329804.1">
    <property type="nucleotide sequence ID" value="NZ_JBHRTP010000091.1"/>
</dbReference>
<name>A0ABV7FAR2_9BURK</name>
<sequence>MGDDNDLNLKIVSLYRRICSAIDVPENSSQPDAIDAADLPDILSNLRSLGIELSNLLNVEDEAYSTEVSSRIRVIEREIQVWLAALDAVHTHIKQCHGKSL</sequence>
<reference evidence="2" key="1">
    <citation type="journal article" date="2019" name="Int. J. Syst. Evol. Microbiol.">
        <title>The Global Catalogue of Microorganisms (GCM) 10K type strain sequencing project: providing services to taxonomists for standard genome sequencing and annotation.</title>
        <authorList>
            <consortium name="The Broad Institute Genomics Platform"/>
            <consortium name="The Broad Institute Genome Sequencing Center for Infectious Disease"/>
            <person name="Wu L."/>
            <person name="Ma J."/>
        </authorList>
    </citation>
    <scope>NUCLEOTIDE SEQUENCE [LARGE SCALE GENOMIC DNA]</scope>
    <source>
        <strain evidence="2">KCTC 42986</strain>
    </source>
</reference>
<dbReference type="Proteomes" id="UP001595530">
    <property type="component" value="Unassembled WGS sequence"/>
</dbReference>
<organism evidence="1 2">
    <name type="scientific">Undibacterium arcticum</name>
    <dbReference type="NCBI Taxonomy" id="1762892"/>
    <lineage>
        <taxon>Bacteria</taxon>
        <taxon>Pseudomonadati</taxon>
        <taxon>Pseudomonadota</taxon>
        <taxon>Betaproteobacteria</taxon>
        <taxon>Burkholderiales</taxon>
        <taxon>Oxalobacteraceae</taxon>
        <taxon>Undibacterium</taxon>
    </lineage>
</organism>
<comment type="caution">
    <text evidence="1">The sequence shown here is derived from an EMBL/GenBank/DDBJ whole genome shotgun (WGS) entry which is preliminary data.</text>
</comment>
<evidence type="ECO:0000313" key="2">
    <source>
        <dbReference type="Proteomes" id="UP001595530"/>
    </source>
</evidence>
<keyword evidence="2" id="KW-1185">Reference proteome</keyword>
<protein>
    <submittedName>
        <fullName evidence="1">Uncharacterized protein</fullName>
    </submittedName>
</protein>
<proteinExistence type="predicted"/>
<dbReference type="EMBL" id="JBHRTP010000091">
    <property type="protein sequence ID" value="MFC3110832.1"/>
    <property type="molecule type" value="Genomic_DNA"/>
</dbReference>
<accession>A0ABV7FAR2</accession>
<evidence type="ECO:0000313" key="1">
    <source>
        <dbReference type="EMBL" id="MFC3110832.1"/>
    </source>
</evidence>
<gene>
    <name evidence="1" type="ORF">ACFOFO_23245</name>
</gene>